<reference evidence="9 10" key="1">
    <citation type="journal article" date="2020" name="Cell Host Microbe">
        <title>Functional and Genomic Variation between Human-Derived Isolates of Lachnospiraceae Reveals Inter- and Intra-Species Diversity.</title>
        <authorList>
            <person name="Sorbara M.T."/>
            <person name="Littmann E.R."/>
            <person name="Fontana E."/>
            <person name="Moody T.U."/>
            <person name="Kohout C.E."/>
            <person name="Gjonbalaj M."/>
            <person name="Eaton V."/>
            <person name="Seok R."/>
            <person name="Leiner I.M."/>
            <person name="Pamer E.G."/>
        </authorList>
    </citation>
    <scope>NUCLEOTIDE SEQUENCE [LARGE SCALE GENOMIC DNA]</scope>
    <source>
        <strain evidence="9 10">MSK.1.17</strain>
    </source>
</reference>
<name>A0AAW5BXD7_9FIRM</name>
<evidence type="ECO:0000259" key="7">
    <source>
        <dbReference type="Pfam" id="PF23357"/>
    </source>
</evidence>
<feature type="transmembrane region" description="Helical" evidence="5">
    <location>
        <begin position="297"/>
        <end position="317"/>
    </location>
</feature>
<comment type="caution">
    <text evidence="8">The sequence shown here is derived from an EMBL/GenBank/DDBJ whole genome shotgun (WGS) entry which is preliminary data.</text>
</comment>
<feature type="domain" description="DUF7088" evidence="7">
    <location>
        <begin position="333"/>
        <end position="414"/>
    </location>
</feature>
<protein>
    <submittedName>
        <fullName evidence="8">Gldg family protein</fullName>
    </submittedName>
</protein>
<dbReference type="AlphaFoldDB" id="A0AAW5BXD7"/>
<feature type="domain" description="ABC-2 type transporter transmembrane" evidence="6">
    <location>
        <begin position="47"/>
        <end position="187"/>
    </location>
</feature>
<gene>
    <name evidence="9" type="ORF">G5B36_05635</name>
    <name evidence="8" type="ORF">L0N08_10950</name>
</gene>
<evidence type="ECO:0000313" key="10">
    <source>
        <dbReference type="Proteomes" id="UP000669239"/>
    </source>
</evidence>
<keyword evidence="10" id="KW-1185">Reference proteome</keyword>
<feature type="transmembrane region" description="Helical" evidence="5">
    <location>
        <begin position="724"/>
        <end position="748"/>
    </location>
</feature>
<dbReference type="InterPro" id="IPR055396">
    <property type="entry name" value="DUF7088"/>
</dbReference>
<dbReference type="Pfam" id="PF12698">
    <property type="entry name" value="ABC2_membrane_3"/>
    <property type="match status" value="1"/>
</dbReference>
<organism evidence="8 11">
    <name type="scientific">Enterocloster aldenensis</name>
    <dbReference type="NCBI Taxonomy" id="358742"/>
    <lineage>
        <taxon>Bacteria</taxon>
        <taxon>Bacillati</taxon>
        <taxon>Bacillota</taxon>
        <taxon>Clostridia</taxon>
        <taxon>Lachnospirales</taxon>
        <taxon>Lachnospiraceae</taxon>
        <taxon>Enterocloster</taxon>
    </lineage>
</organism>
<dbReference type="InterPro" id="IPR013525">
    <property type="entry name" value="ABC2_TM"/>
</dbReference>
<evidence type="ECO:0000256" key="1">
    <source>
        <dbReference type="ARBA" id="ARBA00004141"/>
    </source>
</evidence>
<dbReference type="EMBL" id="JAAITT010000006">
    <property type="protein sequence ID" value="NSJ48178.1"/>
    <property type="molecule type" value="Genomic_DNA"/>
</dbReference>
<sequence length="754" mass="81992">MTAIYKKEVLSFFRSMMGYLYTAFLLLIAGVFFTAFNLQGGVPEFGYVLGNTTVVLLIVIPVITMRALGEEQRQKTDQLLFTAPVKVGRIVLGKFLAILTVFAAPLIMLAACPLVLSLYGAVPLKESYSCFLAFFFMGAACIAIGIFISSITESQIIAAVGTFAIMLCSYLINGMSGLIGIQAIHSLAGFGAVIVLGGILLAVMTKSLSTGILTASVCEVGLGACYLLDSSLFEGAFPRFLGYFSLFQRYYDFVDGIFDVTHLVYYLGVVALFLFFAVLSVEKRRWDSLKSRHFKMGLYAVAMCILMTVIVVLANMISHKLPARYTRYDTSASGLYSISPQTRELVGSNHSPVSLYLIAPRGKEDKKLTQLLGKYKDLNANITVEYVDPVLTPAFVSNYTSDKVSDNSIIVVGEKRSRVLRSTDLYPVSYDYDTGRTSTDFDGEGQITSAIHYVTSDVLTKVYLMDGHGENELTESFAAAMEKEGVETGRLNLTAAGKVPEDAGCLFLNVPVSDLTDRERDVLDSYLEQGGRMLLITGITAAQMPNLDQVLAGYGVSAVQGMIVEGDSNYSIPSYPNFLLPEIRSSQITEPFIAEGSLLLMPNSHGIVEAKDVRSTVEVNKILTTSSNSYIKTDSSTLGYKRGDPVGPFATGVTALEQTDGGETRIVWFSSSSMLMDEMDEMVGGNNTNLVLNAIGWMTEQEDSMTIRPKPTSSASLRLTSAQAMGWSVLFVLAIPAAVMAGGSALCIRRKRRQ</sequence>
<evidence type="ECO:0000313" key="8">
    <source>
        <dbReference type="EMBL" id="MCG4745931.1"/>
    </source>
</evidence>
<evidence type="ECO:0000313" key="9">
    <source>
        <dbReference type="EMBL" id="NSJ48178.1"/>
    </source>
</evidence>
<comment type="subcellular location">
    <subcellularLocation>
        <location evidence="1">Membrane</location>
        <topology evidence="1">Multi-pass membrane protein</topology>
    </subcellularLocation>
</comment>
<feature type="transmembrane region" description="Helical" evidence="5">
    <location>
        <begin position="20"/>
        <end position="39"/>
    </location>
</feature>
<feature type="transmembrane region" description="Helical" evidence="5">
    <location>
        <begin position="263"/>
        <end position="281"/>
    </location>
</feature>
<reference evidence="9" key="2">
    <citation type="submission" date="2020-02" db="EMBL/GenBank/DDBJ databases">
        <authorList>
            <person name="Littmann E."/>
            <person name="Sorbara M."/>
        </authorList>
    </citation>
    <scope>NUCLEOTIDE SEQUENCE</scope>
    <source>
        <strain evidence="9">MSK.1.17</strain>
    </source>
</reference>
<evidence type="ECO:0000313" key="11">
    <source>
        <dbReference type="Proteomes" id="UP001299608"/>
    </source>
</evidence>
<evidence type="ECO:0000256" key="4">
    <source>
        <dbReference type="ARBA" id="ARBA00023136"/>
    </source>
</evidence>
<dbReference type="Proteomes" id="UP000669239">
    <property type="component" value="Unassembled WGS sequence"/>
</dbReference>
<dbReference type="Proteomes" id="UP001299608">
    <property type="component" value="Unassembled WGS sequence"/>
</dbReference>
<feature type="transmembrane region" description="Helical" evidence="5">
    <location>
        <begin position="45"/>
        <end position="65"/>
    </location>
</feature>
<evidence type="ECO:0000256" key="5">
    <source>
        <dbReference type="SAM" id="Phobius"/>
    </source>
</evidence>
<feature type="transmembrane region" description="Helical" evidence="5">
    <location>
        <begin position="131"/>
        <end position="149"/>
    </location>
</feature>
<feature type="transmembrane region" description="Helical" evidence="5">
    <location>
        <begin position="156"/>
        <end position="173"/>
    </location>
</feature>
<accession>A0AAW5BXD7</accession>
<dbReference type="Pfam" id="PF23357">
    <property type="entry name" value="DUF7088"/>
    <property type="match status" value="1"/>
</dbReference>
<dbReference type="RefSeq" id="WP_165641707.1">
    <property type="nucleotide sequence ID" value="NZ_JAAITT010000006.1"/>
</dbReference>
<feature type="transmembrane region" description="Helical" evidence="5">
    <location>
        <begin position="95"/>
        <end position="119"/>
    </location>
</feature>
<evidence type="ECO:0000259" key="6">
    <source>
        <dbReference type="Pfam" id="PF12698"/>
    </source>
</evidence>
<keyword evidence="3 5" id="KW-1133">Transmembrane helix</keyword>
<reference evidence="8" key="3">
    <citation type="submission" date="2022-01" db="EMBL/GenBank/DDBJ databases">
        <title>Collection of gut derived symbiotic bacterial strains cultured from healthy donors.</title>
        <authorList>
            <person name="Lin H."/>
            <person name="Kohout C."/>
            <person name="Waligurski E."/>
            <person name="Pamer E.G."/>
        </authorList>
    </citation>
    <scope>NUCLEOTIDE SEQUENCE</scope>
    <source>
        <strain evidence="8">DFI.6.55</strain>
    </source>
</reference>
<proteinExistence type="predicted"/>
<keyword evidence="2 5" id="KW-0812">Transmembrane</keyword>
<feature type="transmembrane region" description="Helical" evidence="5">
    <location>
        <begin position="179"/>
        <end position="203"/>
    </location>
</feature>
<keyword evidence="4 5" id="KW-0472">Membrane</keyword>
<evidence type="ECO:0000256" key="3">
    <source>
        <dbReference type="ARBA" id="ARBA00022989"/>
    </source>
</evidence>
<dbReference type="EMBL" id="JAKNGE010000011">
    <property type="protein sequence ID" value="MCG4745931.1"/>
    <property type="molecule type" value="Genomic_DNA"/>
</dbReference>
<evidence type="ECO:0000256" key="2">
    <source>
        <dbReference type="ARBA" id="ARBA00022692"/>
    </source>
</evidence>
<feature type="transmembrane region" description="Helical" evidence="5">
    <location>
        <begin position="210"/>
        <end position="229"/>
    </location>
</feature>